<reference evidence="8 9" key="1">
    <citation type="submission" date="2024-01" db="EMBL/GenBank/DDBJ databases">
        <title>A draft genome for a cacao thread blight-causing isolate of Paramarasmius palmivorus.</title>
        <authorList>
            <person name="Baruah I.K."/>
            <person name="Bukari Y."/>
            <person name="Amoako-Attah I."/>
            <person name="Meinhardt L.W."/>
            <person name="Bailey B.A."/>
            <person name="Cohen S.P."/>
        </authorList>
    </citation>
    <scope>NUCLEOTIDE SEQUENCE [LARGE SCALE GENOMIC DNA]</scope>
    <source>
        <strain evidence="8 9">GH-12</strain>
    </source>
</reference>
<keyword evidence="6" id="KW-0560">Oxidoreductase</keyword>
<dbReference type="InterPro" id="IPR036188">
    <property type="entry name" value="FAD/NAD-bd_sf"/>
</dbReference>
<protein>
    <recommendedName>
        <fullName evidence="10">FAD/NAD(P)-binding domain-containing protein</fullName>
    </recommendedName>
</protein>
<evidence type="ECO:0000313" key="8">
    <source>
        <dbReference type="EMBL" id="KAK7054364.1"/>
    </source>
</evidence>
<keyword evidence="9" id="KW-1185">Reference proteome</keyword>
<accession>A0AAW0DPH1</accession>
<dbReference type="Pfam" id="PF00743">
    <property type="entry name" value="FMO-like"/>
    <property type="match status" value="1"/>
</dbReference>
<evidence type="ECO:0000256" key="1">
    <source>
        <dbReference type="ARBA" id="ARBA00001974"/>
    </source>
</evidence>
<dbReference type="InterPro" id="IPR050775">
    <property type="entry name" value="FAD-binding_Monooxygenases"/>
</dbReference>
<evidence type="ECO:0000256" key="5">
    <source>
        <dbReference type="ARBA" id="ARBA00022857"/>
    </source>
</evidence>
<dbReference type="GO" id="GO:0004499">
    <property type="term" value="F:N,N-dimethylaniline monooxygenase activity"/>
    <property type="evidence" value="ECO:0007669"/>
    <property type="project" value="InterPro"/>
</dbReference>
<sequence length="555" mass="62407">MGDTKEFDGTQGLDVLIVGAGFSGVCTLLHMRELGLSAKIYESGSDLGGIWYWNRYPGARVDSNIPLYELSTPSLWKDWTWTEKFPGHAELRDYFTYIDTKMDIKKDVLFNARVVSAHFDVTTDTWTVRAADGHEGKARFLILCTGFAAKIYVPTIKGLEAFKGSCHHSAQWPKEAVNVQGKRVAVIGTGATGVQVIQELGSGQYEGGEVEHLTVFQRTPNMCLPMHQKKVGKEEQDKRKTTYPVIYKRRLQTWAGYDFDSFPKDFFSATPEERRLFFEELWERGGFHFVVSTFRDALSNQEANNEVYAFWRDKVRQRLVNPETQEALAPTVPPHPFAAKRCSLEQSYYEVYNKPNVSLVSVDKNPIVQVTEDGIETADGTLHKVDVIIFATGFDSITGGIMQIDIRGVDGGSIAEKWKDGVHTYLGMTTSNFPNMFFLYGPQAPTALSNGPTHSYSRIEASRGAEVEWRNLVQYKSSLTLLGKARSWYNGANIPGKPVEQLNFIGGIPFYDTLCREKAERNYEGFAFKETKEFASANAWKEAIIDISIDPTQGE</sequence>
<proteinExistence type="inferred from homology"/>
<dbReference type="GO" id="GO:0050660">
    <property type="term" value="F:flavin adenine dinucleotide binding"/>
    <property type="evidence" value="ECO:0007669"/>
    <property type="project" value="InterPro"/>
</dbReference>
<dbReference type="SUPFAM" id="SSF51905">
    <property type="entry name" value="FAD/NAD(P)-binding domain"/>
    <property type="match status" value="2"/>
</dbReference>
<keyword evidence="5" id="KW-0521">NADP</keyword>
<keyword evidence="4" id="KW-0274">FAD</keyword>
<dbReference type="AlphaFoldDB" id="A0AAW0DPH1"/>
<keyword evidence="7" id="KW-0503">Monooxygenase</keyword>
<evidence type="ECO:0000256" key="7">
    <source>
        <dbReference type="ARBA" id="ARBA00023033"/>
    </source>
</evidence>
<comment type="cofactor">
    <cofactor evidence="1">
        <name>FAD</name>
        <dbReference type="ChEBI" id="CHEBI:57692"/>
    </cofactor>
</comment>
<dbReference type="GO" id="GO:0050661">
    <property type="term" value="F:NADP binding"/>
    <property type="evidence" value="ECO:0007669"/>
    <property type="project" value="InterPro"/>
</dbReference>
<evidence type="ECO:0008006" key="10">
    <source>
        <dbReference type="Google" id="ProtNLM"/>
    </source>
</evidence>
<evidence type="ECO:0000256" key="2">
    <source>
        <dbReference type="ARBA" id="ARBA00010139"/>
    </source>
</evidence>
<evidence type="ECO:0000256" key="3">
    <source>
        <dbReference type="ARBA" id="ARBA00022630"/>
    </source>
</evidence>
<dbReference type="PANTHER" id="PTHR43098">
    <property type="entry name" value="L-ORNITHINE N(5)-MONOOXYGENASE-RELATED"/>
    <property type="match status" value="1"/>
</dbReference>
<organism evidence="8 9">
    <name type="scientific">Paramarasmius palmivorus</name>
    <dbReference type="NCBI Taxonomy" id="297713"/>
    <lineage>
        <taxon>Eukaryota</taxon>
        <taxon>Fungi</taxon>
        <taxon>Dikarya</taxon>
        <taxon>Basidiomycota</taxon>
        <taxon>Agaricomycotina</taxon>
        <taxon>Agaricomycetes</taxon>
        <taxon>Agaricomycetidae</taxon>
        <taxon>Agaricales</taxon>
        <taxon>Marasmiineae</taxon>
        <taxon>Marasmiaceae</taxon>
        <taxon>Paramarasmius</taxon>
    </lineage>
</organism>
<evidence type="ECO:0000313" key="9">
    <source>
        <dbReference type="Proteomes" id="UP001383192"/>
    </source>
</evidence>
<comment type="similarity">
    <text evidence="2">Belongs to the FAD-binding monooxygenase family.</text>
</comment>
<dbReference type="Proteomes" id="UP001383192">
    <property type="component" value="Unassembled WGS sequence"/>
</dbReference>
<evidence type="ECO:0000256" key="4">
    <source>
        <dbReference type="ARBA" id="ARBA00022827"/>
    </source>
</evidence>
<dbReference type="PANTHER" id="PTHR43098:SF3">
    <property type="entry name" value="L-ORNITHINE N(5)-MONOOXYGENASE-RELATED"/>
    <property type="match status" value="1"/>
</dbReference>
<keyword evidence="3" id="KW-0285">Flavoprotein</keyword>
<dbReference type="InterPro" id="IPR020946">
    <property type="entry name" value="Flavin_mOase-like"/>
</dbReference>
<evidence type="ECO:0000256" key="6">
    <source>
        <dbReference type="ARBA" id="ARBA00023002"/>
    </source>
</evidence>
<name>A0AAW0DPH1_9AGAR</name>
<gene>
    <name evidence="8" type="ORF">VNI00_003558</name>
</gene>
<dbReference type="Gene3D" id="3.50.50.60">
    <property type="entry name" value="FAD/NAD(P)-binding domain"/>
    <property type="match status" value="2"/>
</dbReference>
<comment type="caution">
    <text evidence="8">The sequence shown here is derived from an EMBL/GenBank/DDBJ whole genome shotgun (WGS) entry which is preliminary data.</text>
</comment>
<dbReference type="EMBL" id="JAYKXP010000009">
    <property type="protein sequence ID" value="KAK7054364.1"/>
    <property type="molecule type" value="Genomic_DNA"/>
</dbReference>